<evidence type="ECO:0000256" key="9">
    <source>
        <dbReference type="ARBA" id="ARBA00023012"/>
    </source>
</evidence>
<dbReference type="STRING" id="39060.SAMN05660706_1278"/>
<dbReference type="Pfam" id="PF00158">
    <property type="entry name" value="Sigma54_activat"/>
    <property type="match status" value="1"/>
</dbReference>
<evidence type="ECO:0000256" key="5">
    <source>
        <dbReference type="ARBA" id="ARBA00022491"/>
    </source>
</evidence>
<evidence type="ECO:0000256" key="6">
    <source>
        <dbReference type="ARBA" id="ARBA00022553"/>
    </source>
</evidence>
<dbReference type="Pfam" id="PF02954">
    <property type="entry name" value="HTH_8"/>
    <property type="match status" value="1"/>
</dbReference>
<dbReference type="FunFam" id="3.40.50.300:FF:000006">
    <property type="entry name" value="DNA-binding transcriptional regulator NtrC"/>
    <property type="match status" value="1"/>
</dbReference>
<dbReference type="InterPro" id="IPR058031">
    <property type="entry name" value="AAA_lid_NorR"/>
</dbReference>
<dbReference type="FunFam" id="3.40.50.2300:FF:000018">
    <property type="entry name" value="DNA-binding transcriptional regulator NtrC"/>
    <property type="match status" value="1"/>
</dbReference>
<dbReference type="InterPro" id="IPR001789">
    <property type="entry name" value="Sig_transdc_resp-reg_receiver"/>
</dbReference>
<evidence type="ECO:0000259" key="20">
    <source>
        <dbReference type="PROSITE" id="PS50110"/>
    </source>
</evidence>
<dbReference type="InterPro" id="IPR002197">
    <property type="entry name" value="HTH_Fis"/>
</dbReference>
<dbReference type="Gene3D" id="1.10.8.60">
    <property type="match status" value="1"/>
</dbReference>
<feature type="domain" description="Sigma-54 factor interaction" evidence="19">
    <location>
        <begin position="142"/>
        <end position="372"/>
    </location>
</feature>
<keyword evidence="22" id="KW-1185">Reference proteome</keyword>
<dbReference type="PROSITE" id="PS00675">
    <property type="entry name" value="SIGMA54_INTERACT_1"/>
    <property type="match status" value="1"/>
</dbReference>
<evidence type="ECO:0000313" key="22">
    <source>
        <dbReference type="Proteomes" id="UP000199584"/>
    </source>
</evidence>
<keyword evidence="8" id="KW-0067">ATP-binding</keyword>
<keyword evidence="12" id="KW-0010">Activator</keyword>
<proteinExistence type="predicted"/>
<dbReference type="Pfam" id="PF00072">
    <property type="entry name" value="Response_reg"/>
    <property type="match status" value="1"/>
</dbReference>
<dbReference type="PANTHER" id="PTHR32071:SF95">
    <property type="entry name" value="DNA-BINDING TRANSCRIPTIONAL REGULATOR NTRC"/>
    <property type="match status" value="1"/>
</dbReference>
<dbReference type="RefSeq" id="WP_092485875.1">
    <property type="nucleotide sequence ID" value="NZ_FOYM01000027.1"/>
</dbReference>
<dbReference type="PROSITE" id="PS50045">
    <property type="entry name" value="SIGMA54_INTERACT_4"/>
    <property type="match status" value="1"/>
</dbReference>
<keyword evidence="4" id="KW-0963">Cytoplasm</keyword>
<dbReference type="Proteomes" id="UP000199584">
    <property type="component" value="Unassembled WGS sequence"/>
</dbReference>
<evidence type="ECO:0000256" key="16">
    <source>
        <dbReference type="ARBA" id="ARBA00029881"/>
    </source>
</evidence>
<organism evidence="21 22">
    <name type="scientific">Desulfoscipio geothermicus DSM 3669</name>
    <dbReference type="NCBI Taxonomy" id="1121426"/>
    <lineage>
        <taxon>Bacteria</taxon>
        <taxon>Bacillati</taxon>
        <taxon>Bacillota</taxon>
        <taxon>Clostridia</taxon>
        <taxon>Eubacteriales</taxon>
        <taxon>Desulfallaceae</taxon>
        <taxon>Desulfoscipio</taxon>
    </lineage>
</organism>
<keyword evidence="6 18" id="KW-0597">Phosphoprotein</keyword>
<keyword evidence="13" id="KW-0804">Transcription</keyword>
<keyword evidence="7" id="KW-0547">Nucleotide-binding</keyword>
<keyword evidence="5" id="KW-0678">Repressor</keyword>
<dbReference type="InterPro" id="IPR003593">
    <property type="entry name" value="AAA+_ATPase"/>
</dbReference>
<dbReference type="PRINTS" id="PR01590">
    <property type="entry name" value="HTHFIS"/>
</dbReference>
<evidence type="ECO:0000256" key="10">
    <source>
        <dbReference type="ARBA" id="ARBA00023015"/>
    </source>
</evidence>
<keyword evidence="14" id="KW-0535">Nitrogen fixation</keyword>
<evidence type="ECO:0000256" key="1">
    <source>
        <dbReference type="ARBA" id="ARBA00004496"/>
    </source>
</evidence>
<dbReference type="CDD" id="cd00009">
    <property type="entry name" value="AAA"/>
    <property type="match status" value="1"/>
</dbReference>
<dbReference type="PROSITE" id="PS50110">
    <property type="entry name" value="RESPONSE_REGULATORY"/>
    <property type="match status" value="1"/>
</dbReference>
<dbReference type="Gene3D" id="3.40.50.2300">
    <property type="match status" value="1"/>
</dbReference>
<dbReference type="SUPFAM" id="SSF46689">
    <property type="entry name" value="Homeodomain-like"/>
    <property type="match status" value="1"/>
</dbReference>
<dbReference type="SUPFAM" id="SSF52540">
    <property type="entry name" value="P-loop containing nucleoside triphosphate hydrolases"/>
    <property type="match status" value="1"/>
</dbReference>
<evidence type="ECO:0000256" key="14">
    <source>
        <dbReference type="ARBA" id="ARBA00023231"/>
    </source>
</evidence>
<evidence type="ECO:0000256" key="17">
    <source>
        <dbReference type="ARBA" id="ARBA00031910"/>
    </source>
</evidence>
<gene>
    <name evidence="21" type="ORF">SAMN05660706_1278</name>
</gene>
<dbReference type="InterPro" id="IPR009057">
    <property type="entry name" value="Homeodomain-like_sf"/>
</dbReference>
<dbReference type="AlphaFoldDB" id="A0A1I6E624"/>
<evidence type="ECO:0000256" key="18">
    <source>
        <dbReference type="PROSITE-ProRule" id="PRU00169"/>
    </source>
</evidence>
<evidence type="ECO:0000256" key="15">
    <source>
        <dbReference type="ARBA" id="ARBA00024867"/>
    </source>
</evidence>
<dbReference type="InterPro" id="IPR002078">
    <property type="entry name" value="Sigma_54_int"/>
</dbReference>
<evidence type="ECO:0000256" key="3">
    <source>
        <dbReference type="ARBA" id="ARBA00019059"/>
    </source>
</evidence>
<dbReference type="SMART" id="SM00448">
    <property type="entry name" value="REC"/>
    <property type="match status" value="1"/>
</dbReference>
<sequence length="504" mass="56653">MKEKILIVDDEATFRNSLRAGLEDAGYTVDTDADGEGVLEQIALKNHELVLLDIRLPYKNGIELLKEIKIKFPDIVVILMTAYGDTKSTVEAIKEGAYDYLNKPFDLDEVKACLDKAFATRRLSGQATSFYEKREALESISIIGESPAIREVINKISMVSQHDNTTVFIQGETGTGKELVAKAVHYYSKRKNKPFLDINCAAIPRDLLESELFGFEKSAFTGASSTKKGLLEMANGGTLFLDEIGELATDLQCKLLRFLEDKKFKRIGGLEDIHVDVRIITATNQDLGTEINRGNFRKDLYYRLNVFPINLPPLREREDDVVLIAYHFLRQFNKQMGKNFTGFSVETENILKRYTWPGNVRELKNVIERILILHDVKWVSPGELPESLRNAATRLGGAEPSSSKGLEVVGVSAVSTGHGINEESVPVGAAAEKNTGINTPAVEPEKLNNDGFSLEKELQSIERTYLEKALRETRWNITRAAEMLGISRFALQRRIEKYFKKPRD</sequence>
<dbReference type="InterPro" id="IPR011006">
    <property type="entry name" value="CheY-like_superfamily"/>
</dbReference>
<comment type="function">
    <text evidence="15">May play the central regulatory role in sporulation. It may be an element of the effector pathway responsible for the activation of sporulation genes in response to nutritional stress. Spo0A may act in concert with spo0H (a sigma factor) to control the expression of some genes that are critical to the sporulation process.</text>
</comment>
<evidence type="ECO:0000256" key="8">
    <source>
        <dbReference type="ARBA" id="ARBA00022840"/>
    </source>
</evidence>
<dbReference type="PANTHER" id="PTHR32071">
    <property type="entry name" value="TRANSCRIPTIONAL REGULATORY PROTEIN"/>
    <property type="match status" value="1"/>
</dbReference>
<protein>
    <recommendedName>
        <fullName evidence="3">DNA-binding transcriptional regulator NtrC</fullName>
    </recommendedName>
    <alternativeName>
        <fullName evidence="16">Nitrogen regulation protein NR(I)</fullName>
    </alternativeName>
    <alternativeName>
        <fullName evidence="17">Nitrogen regulator I</fullName>
    </alternativeName>
    <alternativeName>
        <fullName evidence="2">Stage 0 sporulation protein A homolog</fullName>
    </alternativeName>
</protein>
<evidence type="ECO:0000256" key="11">
    <source>
        <dbReference type="ARBA" id="ARBA00023125"/>
    </source>
</evidence>
<feature type="modified residue" description="4-aspartylphosphate" evidence="18">
    <location>
        <position position="53"/>
    </location>
</feature>
<comment type="subcellular location">
    <subcellularLocation>
        <location evidence="1">Cytoplasm</location>
    </subcellularLocation>
</comment>
<evidence type="ECO:0000256" key="12">
    <source>
        <dbReference type="ARBA" id="ARBA00023159"/>
    </source>
</evidence>
<dbReference type="GO" id="GO:0006355">
    <property type="term" value="P:regulation of DNA-templated transcription"/>
    <property type="evidence" value="ECO:0007669"/>
    <property type="project" value="InterPro"/>
</dbReference>
<dbReference type="Gene3D" id="1.10.10.60">
    <property type="entry name" value="Homeodomain-like"/>
    <property type="match status" value="1"/>
</dbReference>
<dbReference type="GO" id="GO:0005737">
    <property type="term" value="C:cytoplasm"/>
    <property type="evidence" value="ECO:0007669"/>
    <property type="project" value="UniProtKB-SubCell"/>
</dbReference>
<dbReference type="GO" id="GO:0000160">
    <property type="term" value="P:phosphorelay signal transduction system"/>
    <property type="evidence" value="ECO:0007669"/>
    <property type="project" value="UniProtKB-KW"/>
</dbReference>
<accession>A0A1I6E624</accession>
<dbReference type="Gene3D" id="3.40.50.300">
    <property type="entry name" value="P-loop containing nucleotide triphosphate hydrolases"/>
    <property type="match status" value="1"/>
</dbReference>
<dbReference type="InterPro" id="IPR025662">
    <property type="entry name" value="Sigma_54_int_dom_ATP-bd_1"/>
</dbReference>
<dbReference type="InterPro" id="IPR027417">
    <property type="entry name" value="P-loop_NTPase"/>
</dbReference>
<keyword evidence="10" id="KW-0805">Transcription regulation</keyword>
<dbReference type="InterPro" id="IPR025943">
    <property type="entry name" value="Sigma_54_int_dom_ATP-bd_2"/>
</dbReference>
<reference evidence="22" key="1">
    <citation type="submission" date="2016-10" db="EMBL/GenBank/DDBJ databases">
        <authorList>
            <person name="Varghese N."/>
            <person name="Submissions S."/>
        </authorList>
    </citation>
    <scope>NUCLEOTIDE SEQUENCE [LARGE SCALE GENOMIC DNA]</scope>
    <source>
        <strain evidence="22">DSM 3669</strain>
    </source>
</reference>
<name>A0A1I6E624_9FIRM</name>
<dbReference type="GO" id="GO:0005524">
    <property type="term" value="F:ATP binding"/>
    <property type="evidence" value="ECO:0007669"/>
    <property type="project" value="UniProtKB-KW"/>
</dbReference>
<keyword evidence="11" id="KW-0238">DNA-binding</keyword>
<dbReference type="Pfam" id="PF25601">
    <property type="entry name" value="AAA_lid_14"/>
    <property type="match status" value="1"/>
</dbReference>
<evidence type="ECO:0000256" key="2">
    <source>
        <dbReference type="ARBA" id="ARBA00018672"/>
    </source>
</evidence>
<evidence type="ECO:0000259" key="19">
    <source>
        <dbReference type="PROSITE" id="PS50045"/>
    </source>
</evidence>
<evidence type="ECO:0000256" key="4">
    <source>
        <dbReference type="ARBA" id="ARBA00022490"/>
    </source>
</evidence>
<evidence type="ECO:0000256" key="13">
    <source>
        <dbReference type="ARBA" id="ARBA00023163"/>
    </source>
</evidence>
<dbReference type="PROSITE" id="PS00676">
    <property type="entry name" value="SIGMA54_INTERACT_2"/>
    <property type="match status" value="1"/>
</dbReference>
<dbReference type="InterPro" id="IPR025944">
    <property type="entry name" value="Sigma_54_int_dom_CS"/>
</dbReference>
<dbReference type="EMBL" id="FOYM01000027">
    <property type="protein sequence ID" value="SFR13194.1"/>
    <property type="molecule type" value="Genomic_DNA"/>
</dbReference>
<dbReference type="OrthoDB" id="9803970at2"/>
<feature type="domain" description="Response regulatory" evidence="20">
    <location>
        <begin position="4"/>
        <end position="118"/>
    </location>
</feature>
<dbReference type="GO" id="GO:0043565">
    <property type="term" value="F:sequence-specific DNA binding"/>
    <property type="evidence" value="ECO:0007669"/>
    <property type="project" value="InterPro"/>
</dbReference>
<keyword evidence="9" id="KW-0902">Two-component regulatory system</keyword>
<evidence type="ECO:0000313" key="21">
    <source>
        <dbReference type="EMBL" id="SFR13194.1"/>
    </source>
</evidence>
<dbReference type="SMART" id="SM00382">
    <property type="entry name" value="AAA"/>
    <property type="match status" value="1"/>
</dbReference>
<dbReference type="PROSITE" id="PS00688">
    <property type="entry name" value="SIGMA54_INTERACT_3"/>
    <property type="match status" value="1"/>
</dbReference>
<evidence type="ECO:0000256" key="7">
    <source>
        <dbReference type="ARBA" id="ARBA00022741"/>
    </source>
</evidence>
<dbReference type="SUPFAM" id="SSF52172">
    <property type="entry name" value="CheY-like"/>
    <property type="match status" value="1"/>
</dbReference>